<evidence type="ECO:0000313" key="2">
    <source>
        <dbReference type="EMBL" id="TVU41759.1"/>
    </source>
</evidence>
<evidence type="ECO:0000313" key="3">
    <source>
        <dbReference type="Proteomes" id="UP000324897"/>
    </source>
</evidence>
<dbReference type="Gramene" id="TVU41759">
    <property type="protein sequence ID" value="TVU41759"/>
    <property type="gene ID" value="EJB05_15305"/>
</dbReference>
<feature type="non-terminal residue" evidence="2">
    <location>
        <position position="1"/>
    </location>
</feature>
<dbReference type="AlphaFoldDB" id="A0A5J9W006"/>
<comment type="caution">
    <text evidence="2">The sequence shown here is derived from an EMBL/GenBank/DDBJ whole genome shotgun (WGS) entry which is preliminary data.</text>
</comment>
<dbReference type="Pfam" id="PF26130">
    <property type="entry name" value="PB1-like"/>
    <property type="match status" value="1"/>
</dbReference>
<dbReference type="InterPro" id="IPR058594">
    <property type="entry name" value="PB1-like_dom_pln"/>
</dbReference>
<feature type="domain" description="PB1-like" evidence="1">
    <location>
        <begin position="20"/>
        <end position="118"/>
    </location>
</feature>
<name>A0A5J9W006_9POAL</name>
<sequence>MAGRMRREGEPPPVYGPGSSKFTVEVHHGGLFCGDGANRCYIDEKLSWFDNLDPEIFCYLTIEEMMVLLDYQLDLKAYWLLPGKGLADGLRIVSSDEETVIMKQLVDKVKNFVLYFDHHNYVGSKAWEDVHH</sequence>
<protein>
    <recommendedName>
        <fullName evidence="1">PB1-like domain-containing protein</fullName>
    </recommendedName>
</protein>
<gene>
    <name evidence="2" type="ORF">EJB05_15305</name>
</gene>
<dbReference type="EMBL" id="RWGY01000007">
    <property type="protein sequence ID" value="TVU41759.1"/>
    <property type="molecule type" value="Genomic_DNA"/>
</dbReference>
<organism evidence="2 3">
    <name type="scientific">Eragrostis curvula</name>
    <name type="common">weeping love grass</name>
    <dbReference type="NCBI Taxonomy" id="38414"/>
    <lineage>
        <taxon>Eukaryota</taxon>
        <taxon>Viridiplantae</taxon>
        <taxon>Streptophyta</taxon>
        <taxon>Embryophyta</taxon>
        <taxon>Tracheophyta</taxon>
        <taxon>Spermatophyta</taxon>
        <taxon>Magnoliopsida</taxon>
        <taxon>Liliopsida</taxon>
        <taxon>Poales</taxon>
        <taxon>Poaceae</taxon>
        <taxon>PACMAD clade</taxon>
        <taxon>Chloridoideae</taxon>
        <taxon>Eragrostideae</taxon>
        <taxon>Eragrostidinae</taxon>
        <taxon>Eragrostis</taxon>
    </lineage>
</organism>
<feature type="non-terminal residue" evidence="2">
    <location>
        <position position="132"/>
    </location>
</feature>
<dbReference type="Proteomes" id="UP000324897">
    <property type="component" value="Chromosome 4"/>
</dbReference>
<keyword evidence="3" id="KW-1185">Reference proteome</keyword>
<accession>A0A5J9W006</accession>
<evidence type="ECO:0000259" key="1">
    <source>
        <dbReference type="Pfam" id="PF26130"/>
    </source>
</evidence>
<proteinExistence type="predicted"/>
<dbReference type="OrthoDB" id="695246at2759"/>
<reference evidence="2 3" key="1">
    <citation type="journal article" date="2019" name="Sci. Rep.">
        <title>A high-quality genome of Eragrostis curvula grass provides insights into Poaceae evolution and supports new strategies to enhance forage quality.</title>
        <authorList>
            <person name="Carballo J."/>
            <person name="Santos B.A.C.M."/>
            <person name="Zappacosta D."/>
            <person name="Garbus I."/>
            <person name="Selva J.P."/>
            <person name="Gallo C.A."/>
            <person name="Diaz A."/>
            <person name="Albertini E."/>
            <person name="Caccamo M."/>
            <person name="Echenique V."/>
        </authorList>
    </citation>
    <scope>NUCLEOTIDE SEQUENCE [LARGE SCALE GENOMIC DNA]</scope>
    <source>
        <strain evidence="3">cv. Victoria</strain>
        <tissue evidence="2">Leaf</tissue>
    </source>
</reference>